<protein>
    <submittedName>
        <fullName evidence="1">Mez3</fullName>
    </submittedName>
</protein>
<reference evidence="1" key="1">
    <citation type="submission" date="2014-09" db="EMBL/GenBank/DDBJ databases">
        <authorList>
            <person name="Magalhaes I.L.F."/>
            <person name="Oliveira U."/>
            <person name="Santos F.R."/>
            <person name="Vidigal T.H.D.A."/>
            <person name="Brescovit A.D."/>
            <person name="Santos A.J."/>
        </authorList>
    </citation>
    <scope>NUCLEOTIDE SEQUENCE</scope>
    <source>
        <tissue evidence="1">Shoot tissue taken approximately 20 cm above the soil surface</tissue>
    </source>
</reference>
<dbReference type="AlphaFoldDB" id="A0A0A9EZD9"/>
<accession>A0A0A9EZD9</accession>
<evidence type="ECO:0000313" key="1">
    <source>
        <dbReference type="EMBL" id="JAE04349.1"/>
    </source>
</evidence>
<name>A0A0A9EZD9_ARUDO</name>
<organism evidence="1">
    <name type="scientific">Arundo donax</name>
    <name type="common">Giant reed</name>
    <name type="synonym">Donax arundinaceus</name>
    <dbReference type="NCBI Taxonomy" id="35708"/>
    <lineage>
        <taxon>Eukaryota</taxon>
        <taxon>Viridiplantae</taxon>
        <taxon>Streptophyta</taxon>
        <taxon>Embryophyta</taxon>
        <taxon>Tracheophyta</taxon>
        <taxon>Spermatophyta</taxon>
        <taxon>Magnoliopsida</taxon>
        <taxon>Liliopsida</taxon>
        <taxon>Poales</taxon>
        <taxon>Poaceae</taxon>
        <taxon>PACMAD clade</taxon>
        <taxon>Arundinoideae</taxon>
        <taxon>Arundineae</taxon>
        <taxon>Arundo</taxon>
    </lineage>
</organism>
<proteinExistence type="predicted"/>
<dbReference type="EMBL" id="GBRH01193547">
    <property type="protein sequence ID" value="JAE04349.1"/>
    <property type="molecule type" value="Transcribed_RNA"/>
</dbReference>
<reference evidence="1" key="2">
    <citation type="journal article" date="2015" name="Data Brief">
        <title>Shoot transcriptome of the giant reed, Arundo donax.</title>
        <authorList>
            <person name="Barrero R.A."/>
            <person name="Guerrero F.D."/>
            <person name="Moolhuijzen P."/>
            <person name="Goolsby J.A."/>
            <person name="Tidwell J."/>
            <person name="Bellgard S.E."/>
            <person name="Bellgard M.I."/>
        </authorList>
    </citation>
    <scope>NUCLEOTIDE SEQUENCE</scope>
    <source>
        <tissue evidence="1">Shoot tissue taken approximately 20 cm above the soil surface</tissue>
    </source>
</reference>
<sequence>MLLKSFPYQLIFSLGEKMFLFLWFWNFIITVTADQSLTSNWIIVNSSPTNN</sequence>